<feature type="domain" description="C3H1-type" evidence="9">
    <location>
        <begin position="775"/>
        <end position="803"/>
    </location>
</feature>
<evidence type="ECO:0000313" key="12">
    <source>
        <dbReference type="EMBL" id="KAG0553883.1"/>
    </source>
</evidence>
<dbReference type="Pfam" id="PF00270">
    <property type="entry name" value="DEAD"/>
    <property type="match status" value="1"/>
</dbReference>
<dbReference type="PANTHER" id="PTHR18934:SF221">
    <property type="entry name" value="ATP-DEPENDENT RNA HELICASE DHX34-RELATED"/>
    <property type="match status" value="1"/>
</dbReference>
<feature type="domain" description="Helicase ATP-binding" evidence="10">
    <location>
        <begin position="32"/>
        <end position="194"/>
    </location>
</feature>
<dbReference type="Gene3D" id="4.10.1000.10">
    <property type="entry name" value="Zinc finger, CCCH-type"/>
    <property type="match status" value="1"/>
</dbReference>
<dbReference type="Pfam" id="PF00271">
    <property type="entry name" value="Helicase_C"/>
    <property type="match status" value="1"/>
</dbReference>
<feature type="domain" description="Helicase C-terminal" evidence="11">
    <location>
        <begin position="258"/>
        <end position="445"/>
    </location>
</feature>
<comment type="caution">
    <text evidence="12">The sequence shown here is derived from an EMBL/GenBank/DDBJ whole genome shotgun (WGS) entry which is preliminary data.</text>
</comment>
<dbReference type="GO" id="GO:0005524">
    <property type="term" value="F:ATP binding"/>
    <property type="evidence" value="ECO:0007669"/>
    <property type="project" value="UniProtKB-KW"/>
</dbReference>
<organism evidence="12 13">
    <name type="scientific">Ceratodon purpureus</name>
    <name type="common">Fire moss</name>
    <name type="synonym">Dicranum purpureum</name>
    <dbReference type="NCBI Taxonomy" id="3225"/>
    <lineage>
        <taxon>Eukaryota</taxon>
        <taxon>Viridiplantae</taxon>
        <taxon>Streptophyta</taxon>
        <taxon>Embryophyta</taxon>
        <taxon>Bryophyta</taxon>
        <taxon>Bryophytina</taxon>
        <taxon>Bryopsida</taxon>
        <taxon>Dicranidae</taxon>
        <taxon>Pseudoditrichales</taxon>
        <taxon>Ditrichaceae</taxon>
        <taxon>Ceratodon</taxon>
    </lineage>
</organism>
<dbReference type="Pfam" id="PF18044">
    <property type="entry name" value="zf-CCCH_4"/>
    <property type="match status" value="1"/>
</dbReference>
<evidence type="ECO:0000256" key="5">
    <source>
        <dbReference type="ARBA" id="ARBA00022806"/>
    </source>
</evidence>
<accession>A0A8T0G3T0</accession>
<proteinExistence type="predicted"/>
<gene>
    <name evidence="12" type="ORF">KC19_12G046200</name>
</gene>
<dbReference type="SMART" id="SM00487">
    <property type="entry name" value="DEXDc"/>
    <property type="match status" value="1"/>
</dbReference>
<dbReference type="GO" id="GO:0003723">
    <property type="term" value="F:RNA binding"/>
    <property type="evidence" value="ECO:0007669"/>
    <property type="project" value="TreeGrafter"/>
</dbReference>
<dbReference type="SMART" id="SM00490">
    <property type="entry name" value="HELICc"/>
    <property type="match status" value="1"/>
</dbReference>
<dbReference type="GO" id="GO:0070475">
    <property type="term" value="P:rRNA base methylation"/>
    <property type="evidence" value="ECO:0007669"/>
    <property type="project" value="InterPro"/>
</dbReference>
<dbReference type="InterPro" id="IPR041367">
    <property type="entry name" value="Znf-CCCH_4"/>
</dbReference>
<dbReference type="PROSITE" id="PS51192">
    <property type="entry name" value="HELICASE_ATP_BIND_1"/>
    <property type="match status" value="1"/>
</dbReference>
<evidence type="ECO:0000256" key="3">
    <source>
        <dbReference type="ARBA" id="ARBA00022771"/>
    </source>
</evidence>
<keyword evidence="2" id="KW-0547">Nucleotide-binding</keyword>
<keyword evidence="7" id="KW-0067">ATP-binding</keyword>
<dbReference type="GO" id="GO:0016787">
    <property type="term" value="F:hydrolase activity"/>
    <property type="evidence" value="ECO:0007669"/>
    <property type="project" value="UniProtKB-KW"/>
</dbReference>
<evidence type="ECO:0000256" key="1">
    <source>
        <dbReference type="ARBA" id="ARBA00022723"/>
    </source>
</evidence>
<dbReference type="CDD" id="cd18791">
    <property type="entry name" value="SF2_C_RHA"/>
    <property type="match status" value="1"/>
</dbReference>
<evidence type="ECO:0000256" key="4">
    <source>
        <dbReference type="ARBA" id="ARBA00022801"/>
    </source>
</evidence>
<dbReference type="InterPro" id="IPR019446">
    <property type="entry name" value="BMT5-like"/>
</dbReference>
<dbReference type="OrthoDB" id="66977at2759"/>
<feature type="domain" description="C3H1-type" evidence="9">
    <location>
        <begin position="748"/>
        <end position="774"/>
    </location>
</feature>
<evidence type="ECO:0000313" key="13">
    <source>
        <dbReference type="Proteomes" id="UP000822688"/>
    </source>
</evidence>
<keyword evidence="13" id="KW-1185">Reference proteome</keyword>
<evidence type="ECO:0000256" key="2">
    <source>
        <dbReference type="ARBA" id="ARBA00022741"/>
    </source>
</evidence>
<dbReference type="GO" id="GO:0008270">
    <property type="term" value="F:zinc ion binding"/>
    <property type="evidence" value="ECO:0007669"/>
    <property type="project" value="UniProtKB-KW"/>
</dbReference>
<evidence type="ECO:0000256" key="7">
    <source>
        <dbReference type="ARBA" id="ARBA00022840"/>
    </source>
</evidence>
<feature type="zinc finger region" description="C3H1-type" evidence="8">
    <location>
        <begin position="748"/>
        <end position="774"/>
    </location>
</feature>
<dbReference type="InterPro" id="IPR000571">
    <property type="entry name" value="Znf_CCCH"/>
</dbReference>
<dbReference type="InterPro" id="IPR001650">
    <property type="entry name" value="Helicase_C-like"/>
</dbReference>
<evidence type="ECO:0000256" key="8">
    <source>
        <dbReference type="PROSITE-ProRule" id="PRU00723"/>
    </source>
</evidence>
<dbReference type="SMART" id="SM00356">
    <property type="entry name" value="ZnF_C3H1"/>
    <property type="match status" value="2"/>
</dbReference>
<dbReference type="SUPFAM" id="SSF52540">
    <property type="entry name" value="P-loop containing nucleoside triphosphate hydrolases"/>
    <property type="match status" value="1"/>
</dbReference>
<keyword evidence="5" id="KW-0347">Helicase</keyword>
<dbReference type="GO" id="GO:0070042">
    <property type="term" value="F:rRNA (uridine-N3-)-methyltransferase activity"/>
    <property type="evidence" value="ECO:0007669"/>
    <property type="project" value="InterPro"/>
</dbReference>
<keyword evidence="1 8" id="KW-0479">Metal-binding</keyword>
<dbReference type="SUPFAM" id="SSF90229">
    <property type="entry name" value="CCCH zinc finger"/>
    <property type="match status" value="2"/>
</dbReference>
<dbReference type="PROSITE" id="PS51194">
    <property type="entry name" value="HELICASE_CTER"/>
    <property type="match status" value="1"/>
</dbReference>
<dbReference type="InterPro" id="IPR011545">
    <property type="entry name" value="DEAD/DEAH_box_helicase_dom"/>
</dbReference>
<evidence type="ECO:0000256" key="6">
    <source>
        <dbReference type="ARBA" id="ARBA00022833"/>
    </source>
</evidence>
<dbReference type="EMBL" id="CM026433">
    <property type="protein sequence ID" value="KAG0553883.1"/>
    <property type="molecule type" value="Genomic_DNA"/>
</dbReference>
<dbReference type="CDD" id="cd17917">
    <property type="entry name" value="DEXHc_RHA-like"/>
    <property type="match status" value="1"/>
</dbReference>
<dbReference type="InterPro" id="IPR014001">
    <property type="entry name" value="Helicase_ATP-bd"/>
</dbReference>
<dbReference type="PROSITE" id="PS50103">
    <property type="entry name" value="ZF_C3H1"/>
    <property type="match status" value="2"/>
</dbReference>
<keyword evidence="6 8" id="KW-0862">Zinc</keyword>
<name>A0A8T0G3T0_CERPU</name>
<evidence type="ECO:0000259" key="10">
    <source>
        <dbReference type="PROSITE" id="PS51192"/>
    </source>
</evidence>
<dbReference type="GO" id="GO:0004386">
    <property type="term" value="F:helicase activity"/>
    <property type="evidence" value="ECO:0007669"/>
    <property type="project" value="UniProtKB-KW"/>
</dbReference>
<sequence length="1052" mass="118112">MVGEKKVAMPGERMRLPGDRTLPVRRSKDLIVDKVKLNRVTLISADTGSGKSSQVPQMLLEENMFPILCTQPRRLAVVAVAKRVAQERGCLLGDEVGYHIGQLNVSTTKSKIVFETAGILLEELRVNGMAALARYKVVILDEVHERSVESDMVLTCVKQLMLRNPKIRLVLMSATADFKRYEEYFSELGREERVERIYIANLAATVQSHLLQTKVKYLENAVEQLGNRPEHVGILDDMTMNRSPAVQGTDIGGATLNLIRDLVVQFHATEPDISKGVLVFLPTYRSLEQQWVLLRNAGPAFSLFVLHSSIDIEHSVKAMEIACNKKRKVILATNVAESSVTIPGVSYVVDSCRSLEIYWDRNVKHHAPRLVWISQSQADQRKGRTGRTCDGTVVRLVTRQLYHGFPKNEMPQMQLFSLRKQVLMITSAESKAINDPILLLQKCINPPDLTTVTDALEFLEKLQAVVASPDKGRHAYHPSKYGELLVSLPLSLESAIFVVRGGIAGYVRESIILGAIMDTTPFPIIQPFGQAFQYRMHLEGFYRDADPTENGLSPSRTSVLLANLCAFEFWQRTFKDKHRLENLEGRIKDARGIAENHFKVEWGSLEDEELEQDWCIRHNLSLSALRAVAETADITMEKIHHYRPEFICGTLNVPSYYTAENASHNCSHTSKSCGPKLNFLSADDVDDLESDVHITCGDWPFVNSGTYHSTAEEKGVGSLIMEVQGRQHMGSPIEQEEAGNGTFPNIIPNIPPQCSYYRQGLCTRGNSCPFSHSILAKPVPCKFYQSFSGCRYGNECRFSHDAIKGTEMFLDKGPVLFEEIMPSGQAFVGLIPDGVCEAKVLLLGEGNFTFAEGLAAKISPDRIIATSIDRKEDAFTRMPGLSTRVQELTRLNVQVEWGVDATNLVEYGNTRKAPRKCFSVFDVPWESVGCLIWNFPYLGVDDDLEGHKLLMRDFFASVAITLLKKEAERIPVMLTLCNDQFGRWQVERAARESFLFLRQSIPFDTYGFGAYRPMRNNAESSFEVQRPVTYVFQLCRPSETFLRTQLEAALAA</sequence>
<dbReference type="InterPro" id="IPR036855">
    <property type="entry name" value="Znf_CCCH_sf"/>
</dbReference>
<dbReference type="Gene3D" id="3.40.50.300">
    <property type="entry name" value="P-loop containing nucleotide triphosphate hydrolases"/>
    <property type="match status" value="2"/>
</dbReference>
<dbReference type="AlphaFoldDB" id="A0A8T0G3T0"/>
<dbReference type="Proteomes" id="UP000822688">
    <property type="component" value="Chromosome 12"/>
</dbReference>
<dbReference type="PANTHER" id="PTHR18934">
    <property type="entry name" value="ATP-DEPENDENT RNA HELICASE"/>
    <property type="match status" value="1"/>
</dbReference>
<dbReference type="Pfam" id="PF00642">
    <property type="entry name" value="zf-CCCH"/>
    <property type="match status" value="1"/>
</dbReference>
<evidence type="ECO:0008006" key="14">
    <source>
        <dbReference type="Google" id="ProtNLM"/>
    </source>
</evidence>
<feature type="zinc finger region" description="C3H1-type" evidence="8">
    <location>
        <begin position="775"/>
        <end position="803"/>
    </location>
</feature>
<keyword evidence="3 8" id="KW-0863">Zinc-finger</keyword>
<keyword evidence="4" id="KW-0378">Hydrolase</keyword>
<evidence type="ECO:0000259" key="11">
    <source>
        <dbReference type="PROSITE" id="PS51194"/>
    </source>
</evidence>
<dbReference type="InterPro" id="IPR027417">
    <property type="entry name" value="P-loop_NTPase"/>
</dbReference>
<dbReference type="Pfam" id="PF10354">
    <property type="entry name" value="BMT5-like"/>
    <property type="match status" value="1"/>
</dbReference>
<reference evidence="12" key="1">
    <citation type="submission" date="2020-06" db="EMBL/GenBank/DDBJ databases">
        <title>WGS assembly of Ceratodon purpureus strain R40.</title>
        <authorList>
            <person name="Carey S.B."/>
            <person name="Jenkins J."/>
            <person name="Shu S."/>
            <person name="Lovell J.T."/>
            <person name="Sreedasyam A."/>
            <person name="Maumus F."/>
            <person name="Tiley G.P."/>
            <person name="Fernandez-Pozo N."/>
            <person name="Barry K."/>
            <person name="Chen C."/>
            <person name="Wang M."/>
            <person name="Lipzen A."/>
            <person name="Daum C."/>
            <person name="Saski C.A."/>
            <person name="Payton A.C."/>
            <person name="Mcbreen J.C."/>
            <person name="Conrad R.E."/>
            <person name="Kollar L.M."/>
            <person name="Olsson S."/>
            <person name="Huttunen S."/>
            <person name="Landis J.B."/>
            <person name="Wickett N.J."/>
            <person name="Johnson M.G."/>
            <person name="Rensing S.A."/>
            <person name="Grimwood J."/>
            <person name="Schmutz J."/>
            <person name="Mcdaniel S.F."/>
        </authorList>
    </citation>
    <scope>NUCLEOTIDE SEQUENCE</scope>
    <source>
        <strain evidence="12">R40</strain>
    </source>
</reference>
<evidence type="ECO:0000259" key="9">
    <source>
        <dbReference type="PROSITE" id="PS50103"/>
    </source>
</evidence>
<protein>
    <recommendedName>
        <fullName evidence="14">RNA helicase</fullName>
    </recommendedName>
</protein>